<dbReference type="AlphaFoldDB" id="A0A7K1SEQ7"/>
<evidence type="ECO:0000313" key="1">
    <source>
        <dbReference type="EMBL" id="MVM32295.1"/>
    </source>
</evidence>
<protein>
    <submittedName>
        <fullName evidence="1">Uncharacterized protein</fullName>
    </submittedName>
</protein>
<dbReference type="InterPro" id="IPR024755">
    <property type="entry name" value="cpYpsA"/>
</dbReference>
<comment type="caution">
    <text evidence="1">The sequence shown here is derived from an EMBL/GenBank/DDBJ whole genome shotgun (WGS) entry which is preliminary data.</text>
</comment>
<gene>
    <name evidence="1" type="ORF">GO755_19770</name>
</gene>
<dbReference type="EMBL" id="WPIN01000007">
    <property type="protein sequence ID" value="MVM32295.1"/>
    <property type="molecule type" value="Genomic_DNA"/>
</dbReference>
<keyword evidence="2" id="KW-1185">Reference proteome</keyword>
<accession>A0A7K1SEQ7</accession>
<dbReference type="Pfam" id="PF12694">
    <property type="entry name" value="cpYpsA"/>
    <property type="match status" value="1"/>
</dbReference>
<name>A0A7K1SEQ7_9BACT</name>
<reference evidence="1 2" key="1">
    <citation type="submission" date="2019-12" db="EMBL/GenBank/DDBJ databases">
        <title>Spirosoma sp. HMF4905 genome sequencing and assembly.</title>
        <authorList>
            <person name="Kang H."/>
            <person name="Cha I."/>
            <person name="Kim H."/>
            <person name="Joh K."/>
        </authorList>
    </citation>
    <scope>NUCLEOTIDE SEQUENCE [LARGE SCALE GENOMIC DNA]</scope>
    <source>
        <strain evidence="1 2">HMF4905</strain>
    </source>
</reference>
<organism evidence="1 2">
    <name type="scientific">Spirosoma arboris</name>
    <dbReference type="NCBI Taxonomy" id="2682092"/>
    <lineage>
        <taxon>Bacteria</taxon>
        <taxon>Pseudomonadati</taxon>
        <taxon>Bacteroidota</taxon>
        <taxon>Cytophagia</taxon>
        <taxon>Cytophagales</taxon>
        <taxon>Cytophagaceae</taxon>
        <taxon>Spirosoma</taxon>
    </lineage>
</organism>
<proteinExistence type="predicted"/>
<evidence type="ECO:0000313" key="2">
    <source>
        <dbReference type="Proteomes" id="UP000436006"/>
    </source>
</evidence>
<dbReference type="Proteomes" id="UP000436006">
    <property type="component" value="Unassembled WGS sequence"/>
</dbReference>
<dbReference type="Gene3D" id="3.40.50.450">
    <property type="match status" value="1"/>
</dbReference>
<sequence>MKSHQVNKVVSGGQTGLDQMGLEVAKVLGIHIGGISPKGYLTENGPDAVLRDFGLAEHTSRNTHPVQKPV</sequence>